<dbReference type="EMBL" id="CAJPWZ010003244">
    <property type="protein sequence ID" value="CAG2254465.1"/>
    <property type="molecule type" value="Genomic_DNA"/>
</dbReference>
<dbReference type="InterPro" id="IPR012977">
    <property type="entry name" value="SDA1_N"/>
</dbReference>
<dbReference type="AlphaFoldDB" id="A0A8S3VI29"/>
<keyword evidence="1" id="KW-0653">Protein transport</keyword>
<organism evidence="4 5">
    <name type="scientific">Mytilus edulis</name>
    <name type="common">Blue mussel</name>
    <dbReference type="NCBI Taxonomy" id="6550"/>
    <lineage>
        <taxon>Eukaryota</taxon>
        <taxon>Metazoa</taxon>
        <taxon>Spiralia</taxon>
        <taxon>Lophotrochozoa</taxon>
        <taxon>Mollusca</taxon>
        <taxon>Bivalvia</taxon>
        <taxon>Autobranchia</taxon>
        <taxon>Pteriomorphia</taxon>
        <taxon>Mytilida</taxon>
        <taxon>Mytiloidea</taxon>
        <taxon>Mytilidae</taxon>
        <taxon>Mytilinae</taxon>
        <taxon>Mytilus</taxon>
    </lineage>
</organism>
<keyword evidence="1" id="KW-0539">Nucleus</keyword>
<comment type="caution">
    <text evidence="4">The sequence shown here is derived from an EMBL/GenBank/DDBJ whole genome shotgun (WGS) entry which is preliminary data.</text>
</comment>
<feature type="compositionally biased region" description="Acidic residues" evidence="2">
    <location>
        <begin position="480"/>
        <end position="498"/>
    </location>
</feature>
<comment type="function">
    <text evidence="1">Required for 60S pre-ribosomal subunits export to the cytoplasm.</text>
</comment>
<feature type="domain" description="SDA1 N-terminal" evidence="3">
    <location>
        <begin position="62"/>
        <end position="414"/>
    </location>
</feature>
<dbReference type="PANTHER" id="PTHR12730:SF0">
    <property type="entry name" value="PROTEIN SDA1 HOMOLOG"/>
    <property type="match status" value="1"/>
</dbReference>
<evidence type="ECO:0000256" key="1">
    <source>
        <dbReference type="RuleBase" id="RU365057"/>
    </source>
</evidence>
<dbReference type="GO" id="GO:0000055">
    <property type="term" value="P:ribosomal large subunit export from nucleus"/>
    <property type="evidence" value="ECO:0007669"/>
    <property type="project" value="UniProtKB-UniRule"/>
</dbReference>
<gene>
    <name evidence="4" type="ORF">MEDL_65901</name>
</gene>
<keyword evidence="5" id="KW-1185">Reference proteome</keyword>
<dbReference type="GO" id="GO:0005730">
    <property type="term" value="C:nucleolus"/>
    <property type="evidence" value="ECO:0007669"/>
    <property type="project" value="UniProtKB-SubCell"/>
</dbReference>
<comment type="similarity">
    <text evidence="1">Belongs to the SDA1 family.</text>
</comment>
<keyword evidence="1" id="KW-0690">Ribosome biogenesis</keyword>
<name>A0A8S3VI29_MYTED</name>
<evidence type="ECO:0000256" key="2">
    <source>
        <dbReference type="SAM" id="MobiDB-lite"/>
    </source>
</evidence>
<proteinExistence type="inferred from homology"/>
<reference evidence="4" key="1">
    <citation type="submission" date="2021-03" db="EMBL/GenBank/DDBJ databases">
        <authorList>
            <person name="Bekaert M."/>
        </authorList>
    </citation>
    <scope>NUCLEOTIDE SEQUENCE</scope>
</reference>
<feature type="compositionally biased region" description="Basic and acidic residues" evidence="2">
    <location>
        <begin position="437"/>
        <end position="464"/>
    </location>
</feature>
<dbReference type="Pfam" id="PF08158">
    <property type="entry name" value="SDA1_HEAT"/>
    <property type="match status" value="1"/>
</dbReference>
<dbReference type="PANTHER" id="PTHR12730">
    <property type="entry name" value="HSDA/SDA1-RELATED"/>
    <property type="match status" value="1"/>
</dbReference>
<evidence type="ECO:0000259" key="3">
    <source>
        <dbReference type="Pfam" id="PF08158"/>
    </source>
</evidence>
<sequence length="604" mass="70352">MSDRNHNKLPNNLPQLQNLIKRDPNSYREEFLQQYRHFQSNLQIFQLKPSEYSKTLEELVLFLSQVSGLFPEDSSDFPQQLWDVLKVHSTVLDRNMRMSFCRALILLRNKGTIQATKLLELFFGLFRCQDKVLRKTLYSYIVTDIKNVNSKHKNMKLNSTLQNFMYTMLKDSNPIAAKMSLDVMIELYRRNIWRDAKTVNVITTACFSKVTKMLVAALKFFIGHDNEKPDDEESESEDEYTKKKDTQNLLLGHRVAKKTKKRQKKLDRALGVLKKNKKKKKTGEVFNFSALHLIHDPQDFSEKLFRQLESTTERFEVKIMMMDLISRLIGVHQLFLLNFYPYIQRFLQPHQREVTKLKVLESVLLTIANNFISDRNSSDVMGVGLNAVREISNRCPLSLSETLLKDLTEYKTHKNKTVMVAARSLITLYRKANPELLRKKDKGKPTESMKEHRTLKYAEPDTKDYIPGAEVIGEEKKEDDWDSGSEEEASDGDDDDEWIDIHHSSDEEDMETSLNMDPEEEKKKAQAKYKQPLEPERKKRKNVPDEDDEQQSGELVNLSAIEMVHKKKAHDKASRLETVMAGRKDRGTFTGGPQRMNPKCQYIK</sequence>
<dbReference type="SUPFAM" id="SSF48371">
    <property type="entry name" value="ARM repeat"/>
    <property type="match status" value="1"/>
</dbReference>
<dbReference type="InterPro" id="IPR016024">
    <property type="entry name" value="ARM-type_fold"/>
</dbReference>
<accession>A0A8S3VI29</accession>
<dbReference type="Proteomes" id="UP000683360">
    <property type="component" value="Unassembled WGS sequence"/>
</dbReference>
<evidence type="ECO:0000313" key="4">
    <source>
        <dbReference type="EMBL" id="CAG2254465.1"/>
    </source>
</evidence>
<dbReference type="GO" id="GO:0015031">
    <property type="term" value="P:protein transport"/>
    <property type="evidence" value="ECO:0007669"/>
    <property type="project" value="UniProtKB-KW"/>
</dbReference>
<protein>
    <recommendedName>
        <fullName evidence="1">Protein SDA1</fullName>
    </recommendedName>
</protein>
<feature type="region of interest" description="Disordered" evidence="2">
    <location>
        <begin position="437"/>
        <end position="604"/>
    </location>
</feature>
<dbReference type="InterPro" id="IPR027312">
    <property type="entry name" value="Sda1"/>
</dbReference>
<keyword evidence="1" id="KW-0813">Transport</keyword>
<comment type="subcellular location">
    <subcellularLocation>
        <location evidence="1">Nucleus</location>
        <location evidence="1">Nucleolus</location>
    </subcellularLocation>
</comment>
<evidence type="ECO:0000313" key="5">
    <source>
        <dbReference type="Proteomes" id="UP000683360"/>
    </source>
</evidence>
<dbReference type="GO" id="GO:0042273">
    <property type="term" value="P:ribosomal large subunit biogenesis"/>
    <property type="evidence" value="ECO:0007669"/>
    <property type="project" value="UniProtKB-UniRule"/>
</dbReference>
<dbReference type="OrthoDB" id="2196187at2759"/>